<keyword evidence="1" id="KW-0560">Oxidoreductase</keyword>
<keyword evidence="1" id="KW-0503">Monooxygenase</keyword>
<feature type="non-terminal residue" evidence="1">
    <location>
        <position position="1"/>
    </location>
</feature>
<evidence type="ECO:0000313" key="1">
    <source>
        <dbReference type="EMBL" id="SFU70657.1"/>
    </source>
</evidence>
<name>A0A1I7ICL5_9PROT</name>
<evidence type="ECO:0000313" key="2">
    <source>
        <dbReference type="Proteomes" id="UP000182649"/>
    </source>
</evidence>
<gene>
    <name evidence="1" type="ORF">SAMN05216417_11749</name>
</gene>
<dbReference type="Proteomes" id="UP000182649">
    <property type="component" value="Unassembled WGS sequence"/>
</dbReference>
<reference evidence="1 2" key="1">
    <citation type="submission" date="2016-10" db="EMBL/GenBank/DDBJ databases">
        <authorList>
            <person name="de Groot N.N."/>
        </authorList>
    </citation>
    <scope>NUCLEOTIDE SEQUENCE [LARGE SCALE GENOMIC DNA]</scope>
    <source>
        <strain evidence="1 2">Nl14</strain>
    </source>
</reference>
<proteinExistence type="predicted"/>
<organism evidence="1 2">
    <name type="scientific">Nitrosospira multiformis</name>
    <dbReference type="NCBI Taxonomy" id="1231"/>
    <lineage>
        <taxon>Bacteria</taxon>
        <taxon>Pseudomonadati</taxon>
        <taxon>Pseudomonadota</taxon>
        <taxon>Betaproteobacteria</taxon>
        <taxon>Nitrosomonadales</taxon>
        <taxon>Nitrosomonadaceae</taxon>
        <taxon>Nitrosospira</taxon>
    </lineage>
</organism>
<dbReference type="EMBL" id="FPBZ01000017">
    <property type="protein sequence ID" value="SFU70657.1"/>
    <property type="molecule type" value="Genomic_DNA"/>
</dbReference>
<sequence>AWAALFSGGVAIQVITRFSNLMDVQWNKQSRMILDNVI</sequence>
<accession>A0A1I7ICL5</accession>
<protein>
    <submittedName>
        <fullName evidence="1">Methane/ammonia monooxygenase subunit C</fullName>
    </submittedName>
</protein>
<dbReference type="GO" id="GO:0004497">
    <property type="term" value="F:monooxygenase activity"/>
    <property type="evidence" value="ECO:0007669"/>
    <property type="project" value="UniProtKB-KW"/>
</dbReference>
<dbReference type="AlphaFoldDB" id="A0A1I7ICL5"/>